<name>A0A4Z0A2T5_9AGAM</name>
<dbReference type="OrthoDB" id="3192989at2759"/>
<accession>A0A4Z0A2T5</accession>
<protein>
    <recommendedName>
        <fullName evidence="3">CxC2-like cysteine cluster KDZ transposase-associated domain-containing protein</fullName>
    </recommendedName>
</protein>
<gene>
    <name evidence="1" type="ORF">EWM64_g3387</name>
</gene>
<dbReference type="Proteomes" id="UP000298061">
    <property type="component" value="Unassembled WGS sequence"/>
</dbReference>
<proteinExistence type="predicted"/>
<reference evidence="1 2" key="1">
    <citation type="submission" date="2019-02" db="EMBL/GenBank/DDBJ databases">
        <title>Genome sequencing of the rare red list fungi Hericium alpestre (H. flagellum).</title>
        <authorList>
            <person name="Buettner E."/>
            <person name="Kellner H."/>
        </authorList>
    </citation>
    <scope>NUCLEOTIDE SEQUENCE [LARGE SCALE GENOMIC DNA]</scope>
    <source>
        <strain evidence="1 2">DSM 108284</strain>
    </source>
</reference>
<evidence type="ECO:0000313" key="1">
    <source>
        <dbReference type="EMBL" id="TFY80627.1"/>
    </source>
</evidence>
<dbReference type="InterPro" id="IPR040521">
    <property type="entry name" value="KDZ"/>
</dbReference>
<keyword evidence="2" id="KW-1185">Reference proteome</keyword>
<organism evidence="1 2">
    <name type="scientific">Hericium alpestre</name>
    <dbReference type="NCBI Taxonomy" id="135208"/>
    <lineage>
        <taxon>Eukaryota</taxon>
        <taxon>Fungi</taxon>
        <taxon>Dikarya</taxon>
        <taxon>Basidiomycota</taxon>
        <taxon>Agaricomycotina</taxon>
        <taxon>Agaricomycetes</taxon>
        <taxon>Russulales</taxon>
        <taxon>Hericiaceae</taxon>
        <taxon>Hericium</taxon>
    </lineage>
</organism>
<evidence type="ECO:0000313" key="2">
    <source>
        <dbReference type="Proteomes" id="UP000298061"/>
    </source>
</evidence>
<dbReference type="STRING" id="135208.A0A4Z0A2T5"/>
<sequence>MALLRQFHALNLQGKLSAYDCYKALDLQTNGAGLLKLPDRLPMFMLMIREWHFTKMLKRGGRGLDPTGIAGTKQGELAVKCPACPRPGVNLPSNWMDAPPEKAYANFRLKSRLRTSEDSDPPLGSGFAYFVESKSYGQYVVEYTSEEEISTCVAFAALATANLKQTKGLASTGVGAVTCGRHQFWRANGLGDLQKGERYLNMDYIFLSTLMDVIIKTLVASYDLACQWKKKFWQRVANFPNAIQESLSDADVVFLLAPRRWGRVRAGTPSVISVAFSNWRRMVGMGSSLLRKVLEAIPNAIYFHHSYKEMDDGLRSKRPEQVEEWDAMFAAWNEGKENNPSPFTAPRAKKSMQEIWQELKEVEHAIVVVLGCAGCGCIET</sequence>
<dbReference type="EMBL" id="SFCI01000312">
    <property type="protein sequence ID" value="TFY80627.1"/>
    <property type="molecule type" value="Genomic_DNA"/>
</dbReference>
<comment type="caution">
    <text evidence="1">The sequence shown here is derived from an EMBL/GenBank/DDBJ whole genome shotgun (WGS) entry which is preliminary data.</text>
</comment>
<dbReference type="AlphaFoldDB" id="A0A4Z0A2T5"/>
<evidence type="ECO:0008006" key="3">
    <source>
        <dbReference type="Google" id="ProtNLM"/>
    </source>
</evidence>
<dbReference type="Pfam" id="PF18758">
    <property type="entry name" value="KDZ"/>
    <property type="match status" value="1"/>
</dbReference>